<keyword evidence="1" id="KW-0732">Signal</keyword>
<reference evidence="4" key="1">
    <citation type="journal article" date="2019" name="Int. J. Syst. Evol. Microbiol.">
        <title>The Global Catalogue of Microorganisms (GCM) 10K type strain sequencing project: providing services to taxonomists for standard genome sequencing and annotation.</title>
        <authorList>
            <consortium name="The Broad Institute Genomics Platform"/>
            <consortium name="The Broad Institute Genome Sequencing Center for Infectious Disease"/>
            <person name="Wu L."/>
            <person name="Ma J."/>
        </authorList>
    </citation>
    <scope>NUCLEOTIDE SEQUENCE [LARGE SCALE GENOMIC DNA]</scope>
    <source>
        <strain evidence="4">JCM 17705</strain>
    </source>
</reference>
<dbReference type="EMBL" id="BAABFT010000002">
    <property type="protein sequence ID" value="GAA4311848.1"/>
    <property type="molecule type" value="Genomic_DNA"/>
</dbReference>
<accession>A0ABP8FVI3</accession>
<sequence length="624" mass="70256">MKKLLLVLLSVFTLMQAKADGGKAPAKKISLRVLYVGYDPRKPMPEKLVYYMTTDDRYAEIYKNRMPDFKAFLQNNFTNVGVVDVADYKAEMSNLYDVTIVDAGPIQLPANFDRPTILIAAMAPNVGLPIGLKFDWYCQCLDDEALNVRTQHPIFNTPNKVNLTMVTKPTPESFFNGYQALTTPKQMPRWKVVTEGFSTNTKYLIGMVSHGEGFDDSPDAEAISGGVCLKNAEAVALGRQGNYFMWGFAGSPNFMTDEAKLVFINTVCYIKKYDHKPAIVKKVQIESRGGIDEKIYRLDEKQYKVAIASRIEGNKRMLKLQQDLRDKQAKGEDIGRANEMFLKMPVTNDTQSFEDYLKGYASPELFAQFGTNTALYHKYYRDNYEYFYPSDAYSLQLDTDAQKLGISNRSTAILDKSIKMLESNEDAAMAQHILERYTTEKFTIATEWRNWFDKNKNNLFFTEAGGFKFMVNTYGDLSMIRKPAKIELAAETTAVAPSLKDPVIVTARIAPGKEKGSSQITVNANILKGWHIYAYMPKESPFIQTETLLELPAGAKQQGDWQTSAPVAFEGGEGIFVFEDNASFTITVNNAKVGSVIKCGLYYQVCDKNKCLQPTKKLIDVKVL</sequence>
<feature type="signal peptide" evidence="1">
    <location>
        <begin position="1"/>
        <end position="19"/>
    </location>
</feature>
<dbReference type="Proteomes" id="UP001500582">
    <property type="component" value="Unassembled WGS sequence"/>
</dbReference>
<evidence type="ECO:0000259" key="2">
    <source>
        <dbReference type="Pfam" id="PF11412"/>
    </source>
</evidence>
<name>A0ABP8FVI3_9SPHI</name>
<evidence type="ECO:0000313" key="3">
    <source>
        <dbReference type="EMBL" id="GAA4311848.1"/>
    </source>
</evidence>
<evidence type="ECO:0000256" key="1">
    <source>
        <dbReference type="SAM" id="SignalP"/>
    </source>
</evidence>
<evidence type="ECO:0000313" key="4">
    <source>
        <dbReference type="Proteomes" id="UP001500582"/>
    </source>
</evidence>
<dbReference type="Pfam" id="PF11412">
    <property type="entry name" value="DsbD_N"/>
    <property type="match status" value="1"/>
</dbReference>
<proteinExistence type="predicted"/>
<dbReference type="RefSeq" id="WP_345209605.1">
    <property type="nucleotide sequence ID" value="NZ_BAABFT010000002.1"/>
</dbReference>
<gene>
    <name evidence="3" type="ORF">GCM10023149_06940</name>
</gene>
<protein>
    <recommendedName>
        <fullName evidence="2">Thiol:disulfide interchange protein DsbD N-terminal domain-containing protein</fullName>
    </recommendedName>
</protein>
<keyword evidence="4" id="KW-1185">Reference proteome</keyword>
<dbReference type="InterPro" id="IPR036929">
    <property type="entry name" value="DsbDN_sf"/>
</dbReference>
<dbReference type="Gene3D" id="2.60.40.1250">
    <property type="entry name" value="Thiol:disulfide interchange protein DsbD, N-terminal domain"/>
    <property type="match status" value="1"/>
</dbReference>
<dbReference type="InterPro" id="IPR028250">
    <property type="entry name" value="DsbDN"/>
</dbReference>
<organism evidence="3 4">
    <name type="scientific">Mucilaginibacter gynuensis</name>
    <dbReference type="NCBI Taxonomy" id="1302236"/>
    <lineage>
        <taxon>Bacteria</taxon>
        <taxon>Pseudomonadati</taxon>
        <taxon>Bacteroidota</taxon>
        <taxon>Sphingobacteriia</taxon>
        <taxon>Sphingobacteriales</taxon>
        <taxon>Sphingobacteriaceae</taxon>
        <taxon>Mucilaginibacter</taxon>
    </lineage>
</organism>
<feature type="domain" description="Thiol:disulfide interchange protein DsbD N-terminal" evidence="2">
    <location>
        <begin position="514"/>
        <end position="621"/>
    </location>
</feature>
<feature type="chain" id="PRO_5045785440" description="Thiol:disulfide interchange protein DsbD N-terminal domain-containing protein" evidence="1">
    <location>
        <begin position="20"/>
        <end position="624"/>
    </location>
</feature>
<comment type="caution">
    <text evidence="3">The sequence shown here is derived from an EMBL/GenBank/DDBJ whole genome shotgun (WGS) entry which is preliminary data.</text>
</comment>